<evidence type="ECO:0000313" key="3">
    <source>
        <dbReference type="Proteomes" id="UP000027002"/>
    </source>
</evidence>
<gene>
    <name evidence="2" type="ORF">UV8b_01493</name>
    <name evidence="1" type="ORF">UVI_02019390</name>
</gene>
<dbReference type="Proteomes" id="UP000054053">
    <property type="component" value="Unassembled WGS sequence"/>
</dbReference>
<evidence type="ECO:0000313" key="4">
    <source>
        <dbReference type="Proteomes" id="UP000054053"/>
    </source>
</evidence>
<dbReference type="EMBL" id="BBTG02000007">
    <property type="protein sequence ID" value="GAO15641.1"/>
    <property type="molecule type" value="Genomic_DNA"/>
</dbReference>
<dbReference type="AlphaFoldDB" id="A0A063C2B9"/>
<dbReference type="OrthoDB" id="5576763at2759"/>
<dbReference type="GeneID" id="66062271"/>
<dbReference type="HOGENOM" id="CLU_083946_0_0_1"/>
<dbReference type="EMBL" id="CP072753">
    <property type="protein sequence ID" value="QUC17252.1"/>
    <property type="molecule type" value="Genomic_DNA"/>
</dbReference>
<evidence type="ECO:0000313" key="2">
    <source>
        <dbReference type="EMBL" id="QUC17252.1"/>
    </source>
</evidence>
<organism evidence="1 4">
    <name type="scientific">Ustilaginoidea virens</name>
    <name type="common">Rice false smut fungus</name>
    <name type="synonym">Villosiclava virens</name>
    <dbReference type="NCBI Taxonomy" id="1159556"/>
    <lineage>
        <taxon>Eukaryota</taxon>
        <taxon>Fungi</taxon>
        <taxon>Dikarya</taxon>
        <taxon>Ascomycota</taxon>
        <taxon>Pezizomycotina</taxon>
        <taxon>Sordariomycetes</taxon>
        <taxon>Hypocreomycetidae</taxon>
        <taxon>Hypocreales</taxon>
        <taxon>Clavicipitaceae</taxon>
        <taxon>Ustilaginoidea</taxon>
    </lineage>
</organism>
<keyword evidence="3" id="KW-1185">Reference proteome</keyword>
<dbReference type="Proteomes" id="UP000027002">
    <property type="component" value="Chromosome 1"/>
</dbReference>
<sequence>MKYSLTTLAAVAPQMGLALVGNSWSFSGSPRNGLRDITFPFNMAGAAHDSGYYFAQQFSFIGIPEVSYCGIQNRPNVHGKSIVHGVFSTFQGGATTTDKNCHLGADYGPGVSCAVDFVGDYKHTYNIVVRHRNDTTWTGTAVDTVTGHAVHIGSFTLPSDAGGIDAGGQMGFVEYFPWNGGTHKCSDLPKNTVTMYSPTSKTAKAGKGTMDQPYEYGDCVGQVDFSTSAAGSNGWKIAVGF</sequence>
<reference evidence="1" key="1">
    <citation type="journal article" date="2016" name="Genome Announc.">
        <title>Genome Sequence of Ustilaginoidea virens IPU010, a Rice Pathogenic Fungus Causing False Smut.</title>
        <authorList>
            <person name="Kumagai T."/>
            <person name="Ishii T."/>
            <person name="Terai G."/>
            <person name="Umemura M."/>
            <person name="Machida M."/>
            <person name="Asai K."/>
        </authorList>
    </citation>
    <scope>NUCLEOTIDE SEQUENCE [LARGE SCALE GENOMIC DNA]</scope>
    <source>
        <strain evidence="1">IPU010</strain>
    </source>
</reference>
<name>A0A063C2B9_USTVR</name>
<dbReference type="STRING" id="1159556.A0A063C2B9"/>
<reference evidence="4" key="2">
    <citation type="journal article" date="2016" name="Genome Announc.">
        <title>Genome sequence of Ustilaginoidea virens IPU010, a rice pathogenic fungus causing false smut.</title>
        <authorList>
            <person name="Kumagai T."/>
            <person name="Ishii T."/>
            <person name="Terai G."/>
            <person name="Umemura M."/>
            <person name="Machida M."/>
            <person name="Asai K."/>
        </authorList>
    </citation>
    <scope>NUCLEOTIDE SEQUENCE [LARGE SCALE GENOMIC DNA]</scope>
    <source>
        <strain evidence="4">IPU010</strain>
    </source>
</reference>
<evidence type="ECO:0000313" key="1">
    <source>
        <dbReference type="EMBL" id="GAO15641.1"/>
    </source>
</evidence>
<dbReference type="RefSeq" id="XP_042994925.1">
    <property type="nucleotide sequence ID" value="XM_043138991.1"/>
</dbReference>
<dbReference type="KEGG" id="uvi:66062271"/>
<accession>A0A063C2B9</accession>
<proteinExistence type="predicted"/>
<protein>
    <submittedName>
        <fullName evidence="1">Uncharacterized protein</fullName>
    </submittedName>
</protein>
<reference evidence="2" key="3">
    <citation type="submission" date="2020-03" db="EMBL/GenBank/DDBJ databases">
        <title>A mixture of massive structural variations and highly conserved coding sequences in Ustilaginoidea virens genome.</title>
        <authorList>
            <person name="Zhang K."/>
            <person name="Zhao Z."/>
            <person name="Zhang Z."/>
            <person name="Li Y."/>
            <person name="Hsiang T."/>
            <person name="Sun W."/>
        </authorList>
    </citation>
    <scope>NUCLEOTIDE SEQUENCE</scope>
    <source>
        <strain evidence="2">UV-8b</strain>
    </source>
</reference>